<reference evidence="3 4" key="1">
    <citation type="journal article" date="2019" name="Sci. Rep.">
        <title>Nanopore sequencing improves the draft genome of the human pathogenic amoeba Naegleria fowleri.</title>
        <authorList>
            <person name="Liechti N."/>
            <person name="Schurch N."/>
            <person name="Bruggmann R."/>
            <person name="Wittwer M."/>
        </authorList>
    </citation>
    <scope>NUCLEOTIDE SEQUENCE [LARGE SCALE GENOMIC DNA]</scope>
    <source>
        <strain evidence="3 4">ATCC 30894</strain>
    </source>
</reference>
<accession>A0A6A5C0B3</accession>
<gene>
    <name evidence="3" type="ORF">FDP41_013446</name>
</gene>
<dbReference type="Pfam" id="PF10373">
    <property type="entry name" value="EST1_DNA_bind"/>
    <property type="match status" value="1"/>
</dbReference>
<feature type="compositionally biased region" description="Polar residues" evidence="1">
    <location>
        <begin position="1"/>
        <end position="16"/>
    </location>
</feature>
<dbReference type="AlphaFoldDB" id="A0A6A5C0B3"/>
<dbReference type="GO" id="GO:0000184">
    <property type="term" value="P:nuclear-transcribed mRNA catabolic process, nonsense-mediated decay"/>
    <property type="evidence" value="ECO:0007669"/>
    <property type="project" value="TreeGrafter"/>
</dbReference>
<dbReference type="VEuPathDB" id="AmoebaDB:NF0079820"/>
<evidence type="ECO:0000313" key="4">
    <source>
        <dbReference type="Proteomes" id="UP000444721"/>
    </source>
</evidence>
<dbReference type="GO" id="GO:0042162">
    <property type="term" value="F:telomeric DNA binding"/>
    <property type="evidence" value="ECO:0007669"/>
    <property type="project" value="TreeGrafter"/>
</dbReference>
<dbReference type="EMBL" id="VFQX01000019">
    <property type="protein sequence ID" value="KAF0980232.1"/>
    <property type="molecule type" value="Genomic_DNA"/>
</dbReference>
<feature type="domain" description="DNA/RNA-binding" evidence="2">
    <location>
        <begin position="282"/>
        <end position="494"/>
    </location>
</feature>
<feature type="region of interest" description="Disordered" evidence="1">
    <location>
        <begin position="1"/>
        <end position="108"/>
    </location>
</feature>
<dbReference type="OrthoDB" id="69928at2759"/>
<organism evidence="3 4">
    <name type="scientific">Naegleria fowleri</name>
    <name type="common">Brain eating amoeba</name>
    <dbReference type="NCBI Taxonomy" id="5763"/>
    <lineage>
        <taxon>Eukaryota</taxon>
        <taxon>Discoba</taxon>
        <taxon>Heterolobosea</taxon>
        <taxon>Tetramitia</taxon>
        <taxon>Eutetramitia</taxon>
        <taxon>Vahlkampfiidae</taxon>
        <taxon>Naegleria</taxon>
    </lineage>
</organism>
<dbReference type="SUPFAM" id="SSF48452">
    <property type="entry name" value="TPR-like"/>
    <property type="match status" value="1"/>
</dbReference>
<dbReference type="Gene3D" id="1.25.40.10">
    <property type="entry name" value="Tetratricopeptide repeat domain"/>
    <property type="match status" value="1"/>
</dbReference>
<feature type="region of interest" description="Disordered" evidence="1">
    <location>
        <begin position="695"/>
        <end position="715"/>
    </location>
</feature>
<evidence type="ECO:0000259" key="2">
    <source>
        <dbReference type="Pfam" id="PF10373"/>
    </source>
</evidence>
<dbReference type="InterPro" id="IPR011990">
    <property type="entry name" value="TPR-like_helical_dom_sf"/>
</dbReference>
<keyword evidence="4" id="KW-1185">Reference proteome</keyword>
<evidence type="ECO:0000256" key="1">
    <source>
        <dbReference type="SAM" id="MobiDB-lite"/>
    </source>
</evidence>
<dbReference type="VEuPathDB" id="AmoebaDB:FDP41_013446"/>
<name>A0A6A5C0B3_NAEFO</name>
<sequence>MPTTQSLPQRSGSGSAPHQKMAVQAGQSTTSSGGKSDLPSSSSTYSQANPSTNNNTNQQRGHSPTINNLQQNKNNNANGRSKFSSNHLPTVSSSNNRPTRWNNTTTEFAQTPKLLINPASRSASSVNEKNKTKLQLAFIKQIEEQYLQFLSDNKKFANIAESIEVDQTSDTMQDFSSVRKRCIEHYQNIALQDTEYDKTYDIISHIWKVYYYKVIDLFRRNTILKEQKDLYLKFLNDSIEEYKEFYKKIIEIFQKEKVLIHRGDLFRYKILLNNKNMDFSKSEKYYNKALQLSRDYGNAWNQLAVISTYKNDIFLAIYRYYRSLGCIHRPFKSARENVILLFKNNVPKMQGRSSFHFLTLHGKLFQQITPIEELEDDNAPSIINDCFNEITGNDKNYLFKATIMNLFVDQQSNSYFYSKIFNEMFFARLVDIYCDNQKITSNEDVYAYLALYIEYFLQNRAKYLHENENFCQVLCHLFSRIINDQEISKQTEENNFYTDVLGYSPLNGNLGTFTTRNENSALKQSLAQLFDKQKNELVSDALIPLFYHEKSKTFSINQIEDDESIMLNGDVLDELNGGDELILNDDDMTDISHQKDRPVHNVTPPPSTKQISTTATNNIWQSDTALPETKNESPSSLTKLNVTSPLLHSNFIESPFRTNTYDDNDQLFNQRISTPTNNGMSSPLIEKSTLMSKILSSPPKSATTTTPNTAQRASTPSVFDSIFGSAAVTTSNDMWNKQPVSNGPIGSQANWGVPSFLGGYNVGAPNNNVIYNPFGFNYPSMYGGGVAYPFPQQLQQQSPPLQAPSQQYQAGVSSVNQANSGGVIAFPFRNSSGTSSSSSSSTSSTFNLFD</sequence>
<dbReference type="InterPro" id="IPR018834">
    <property type="entry name" value="DNA/RNA-bd_Est1-type"/>
</dbReference>
<dbReference type="Proteomes" id="UP000444721">
    <property type="component" value="Unassembled WGS sequence"/>
</dbReference>
<evidence type="ECO:0000313" key="3">
    <source>
        <dbReference type="EMBL" id="KAF0980232.1"/>
    </source>
</evidence>
<protein>
    <recommendedName>
        <fullName evidence="2">DNA/RNA-binding domain-containing protein</fullName>
    </recommendedName>
</protein>
<dbReference type="PANTHER" id="PTHR15696">
    <property type="entry name" value="SMG-7 SUPPRESSOR WITH MORPHOLOGICAL EFFECT ON GENITALIA PROTEIN 7"/>
    <property type="match status" value="1"/>
</dbReference>
<dbReference type="RefSeq" id="XP_044564945.1">
    <property type="nucleotide sequence ID" value="XM_044704077.1"/>
</dbReference>
<feature type="compositionally biased region" description="Low complexity" evidence="1">
    <location>
        <begin position="67"/>
        <end position="78"/>
    </location>
</feature>
<feature type="compositionally biased region" description="Low complexity" evidence="1">
    <location>
        <begin position="831"/>
        <end position="850"/>
    </location>
</feature>
<proteinExistence type="predicted"/>
<feature type="compositionally biased region" description="Low complexity" evidence="1">
    <location>
        <begin position="92"/>
        <end position="106"/>
    </location>
</feature>
<dbReference type="GO" id="GO:0070034">
    <property type="term" value="F:telomerase RNA binding"/>
    <property type="evidence" value="ECO:0007669"/>
    <property type="project" value="TreeGrafter"/>
</dbReference>
<dbReference type="GO" id="GO:0005697">
    <property type="term" value="C:telomerase holoenzyme complex"/>
    <property type="evidence" value="ECO:0007669"/>
    <property type="project" value="TreeGrafter"/>
</dbReference>
<dbReference type="VEuPathDB" id="AmoebaDB:NfTy_028850"/>
<dbReference type="PANTHER" id="PTHR15696:SF0">
    <property type="entry name" value="TELOMERASE-BINDING PROTEIN EST1A"/>
    <property type="match status" value="1"/>
</dbReference>
<feature type="compositionally biased region" description="Low complexity" evidence="1">
    <location>
        <begin position="696"/>
        <end position="715"/>
    </location>
</feature>
<dbReference type="InterPro" id="IPR045153">
    <property type="entry name" value="Est1/Ebs1-like"/>
</dbReference>
<feature type="compositionally biased region" description="Low complexity" evidence="1">
    <location>
        <begin position="31"/>
        <end position="43"/>
    </location>
</feature>
<feature type="compositionally biased region" description="Polar residues" evidence="1">
    <location>
        <begin position="44"/>
        <end position="66"/>
    </location>
</feature>
<dbReference type="OMA" id="FKATIMN"/>
<feature type="compositionally biased region" description="Polar residues" evidence="1">
    <location>
        <begin position="79"/>
        <end position="91"/>
    </location>
</feature>
<comment type="caution">
    <text evidence="3">The sequence shown here is derived from an EMBL/GenBank/DDBJ whole genome shotgun (WGS) entry which is preliminary data.</text>
</comment>
<feature type="region of interest" description="Disordered" evidence="1">
    <location>
        <begin position="830"/>
        <end position="850"/>
    </location>
</feature>
<dbReference type="GeneID" id="68120661"/>